<evidence type="ECO:0000256" key="5">
    <source>
        <dbReference type="SAM" id="MobiDB-lite"/>
    </source>
</evidence>
<dbReference type="Gene3D" id="2.130.10.10">
    <property type="entry name" value="YVTN repeat-like/Quinoprotein amine dehydrogenase"/>
    <property type="match status" value="2"/>
</dbReference>
<feature type="region of interest" description="Disordered" evidence="5">
    <location>
        <begin position="638"/>
        <end position="661"/>
    </location>
</feature>
<organism evidence="7 8">
    <name type="scientific">Talaromyces islandicus</name>
    <name type="common">Penicillium islandicum</name>
    <dbReference type="NCBI Taxonomy" id="28573"/>
    <lineage>
        <taxon>Eukaryota</taxon>
        <taxon>Fungi</taxon>
        <taxon>Dikarya</taxon>
        <taxon>Ascomycota</taxon>
        <taxon>Pezizomycotina</taxon>
        <taxon>Eurotiomycetes</taxon>
        <taxon>Eurotiomycetidae</taxon>
        <taxon>Eurotiales</taxon>
        <taxon>Trichocomaceae</taxon>
        <taxon>Talaromyces</taxon>
        <taxon>Talaromyces sect. Islandici</taxon>
    </lineage>
</organism>
<feature type="compositionally biased region" description="Low complexity" evidence="5">
    <location>
        <begin position="638"/>
        <end position="651"/>
    </location>
</feature>
<feature type="transmembrane region" description="Helical" evidence="6">
    <location>
        <begin position="151"/>
        <end position="173"/>
    </location>
</feature>
<dbReference type="EMBL" id="CVMT01000002">
    <property type="protein sequence ID" value="CRG85205.1"/>
    <property type="molecule type" value="Genomic_DNA"/>
</dbReference>
<dbReference type="FunFam" id="2.130.10.10:FF:000923">
    <property type="entry name" value="Protein transport protein (LST8), putative"/>
    <property type="match status" value="1"/>
</dbReference>
<feature type="repeat" description="WD" evidence="4">
    <location>
        <begin position="389"/>
        <end position="430"/>
    </location>
</feature>
<protein>
    <submittedName>
        <fullName evidence="7">Protein LST8 homolog</fullName>
    </submittedName>
</protein>
<dbReference type="AlphaFoldDB" id="A0A0U1LPX6"/>
<dbReference type="InterPro" id="IPR015943">
    <property type="entry name" value="WD40/YVTN_repeat-like_dom_sf"/>
</dbReference>
<reference evidence="7 8" key="1">
    <citation type="submission" date="2015-04" db="EMBL/GenBank/DDBJ databases">
        <authorList>
            <person name="Syromyatnikov M.Y."/>
            <person name="Popov V.N."/>
        </authorList>
    </citation>
    <scope>NUCLEOTIDE SEQUENCE [LARGE SCALE GENOMIC DNA]</scope>
    <source>
        <strain evidence="7">WF-38-12</strain>
    </source>
</reference>
<dbReference type="PROSITE" id="PS50294">
    <property type="entry name" value="WD_REPEATS_REGION"/>
    <property type="match status" value="4"/>
</dbReference>
<name>A0A0U1LPX6_TALIS</name>
<keyword evidence="6" id="KW-1133">Transmembrane helix</keyword>
<dbReference type="Pfam" id="PF00400">
    <property type="entry name" value="WD40"/>
    <property type="match status" value="5"/>
</dbReference>
<dbReference type="OrthoDB" id="400at2759"/>
<dbReference type="InterPro" id="IPR019775">
    <property type="entry name" value="WD40_repeat_CS"/>
</dbReference>
<feature type="repeat" description="WD" evidence="4">
    <location>
        <begin position="530"/>
        <end position="564"/>
    </location>
</feature>
<keyword evidence="6" id="KW-0812">Transmembrane</keyword>
<keyword evidence="2 4" id="KW-0853">WD repeat</keyword>
<evidence type="ECO:0000256" key="2">
    <source>
        <dbReference type="ARBA" id="ARBA00022574"/>
    </source>
</evidence>
<feature type="region of interest" description="Disordered" evidence="5">
    <location>
        <begin position="578"/>
        <end position="621"/>
    </location>
</feature>
<proteinExistence type="inferred from homology"/>
<dbReference type="PANTHER" id="PTHR19842:SF0">
    <property type="entry name" value="TARGET OF RAPAMYCIN COMPLEX SUBUNIT LST8"/>
    <property type="match status" value="1"/>
</dbReference>
<feature type="repeat" description="WD" evidence="4">
    <location>
        <begin position="673"/>
        <end position="714"/>
    </location>
</feature>
<evidence type="ECO:0000256" key="1">
    <source>
        <dbReference type="ARBA" id="ARBA00009890"/>
    </source>
</evidence>
<sequence>MAPSAEGETVQAQRRHSTVVWHRVVRALVYLLAWIFLVLVLVGNVSNKPVLRDTYFLKLDLSNIIPQSVPNAVFINSIARTIGLHDFYQVGVWNFCEGYDDSGITSCSHPRTLYWFDPVSILLNELLSGATIALPSEIGNALDIAKVASHWMFALFLVGTILCFLAIFITPLATSSRPPQTISSDPHTNNVLHPHHRPKFIFLWSLPMVLFTFIIALFTIVASAVATVMYAIFAHVFTSSAIDLNVKASLGKRMLAFMWIASAFTLIGFIIQLASCCCACCGGRKARKALRNQSGEREKHSNSQNSDGANVKRRFGWRKNRAERGMIIPSGLSFWEALSGICSRTLQHPDSQVNRLCITPDKRYLAAAGHTNVKLYDIKSSNPNPVMNFEGHSNNITGVAFHCEGRWMVTSSEDCTVKVWDTRSGSLQRNYVHKAPVNDVVIHPNQGELISGDRAGTVRVWDLGDSVCTHQLIPEDDVAVSSVSVASDGSLLCAGNKKVFNMTQPESGNVYIWRMIQDANVTRIVPVTTFQAHKDYLTRVLLSPDVKHLATCSADHTAKIWNLDPLYPPAVAAAAAPRTPSSSSAASKANNNTTTTTTTTKTNGTMSNGSGTPASASSITLRSTSSDLAASDFSMLGPQSPSAAVAQQPAFPTQPDGPPMDETSHTLFLETTLAGHQRWVWDCAFSADSAYLVTVSSDHYARLWELASGTIIRQYSGHHRGSVCVALNDYSEPR</sequence>
<dbReference type="PROSITE" id="PS00678">
    <property type="entry name" value="WD_REPEATS_1"/>
    <property type="match status" value="3"/>
</dbReference>
<evidence type="ECO:0000256" key="6">
    <source>
        <dbReference type="SAM" id="Phobius"/>
    </source>
</evidence>
<gene>
    <name evidence="7" type="ORF">PISL3812_02319</name>
</gene>
<keyword evidence="3" id="KW-0677">Repeat</keyword>
<feature type="transmembrane region" description="Helical" evidence="6">
    <location>
        <begin position="254"/>
        <end position="274"/>
    </location>
</feature>
<dbReference type="GO" id="GO:0005886">
    <property type="term" value="C:plasma membrane"/>
    <property type="evidence" value="ECO:0007669"/>
    <property type="project" value="InterPro"/>
</dbReference>
<evidence type="ECO:0000313" key="7">
    <source>
        <dbReference type="EMBL" id="CRG85205.1"/>
    </source>
</evidence>
<comment type="similarity">
    <text evidence="1">Belongs to the WD repeat LST8 family.</text>
</comment>
<dbReference type="GO" id="GO:0031929">
    <property type="term" value="P:TOR signaling"/>
    <property type="evidence" value="ECO:0007669"/>
    <property type="project" value="InterPro"/>
</dbReference>
<dbReference type="InterPro" id="IPR009571">
    <property type="entry name" value="SUR7/Rim9-like_fungi"/>
</dbReference>
<dbReference type="PROSITE" id="PS50082">
    <property type="entry name" value="WD_REPEATS_2"/>
    <property type="match status" value="4"/>
</dbReference>
<accession>A0A0U1LPX6</accession>
<dbReference type="PANTHER" id="PTHR19842">
    <property type="entry name" value="G BETA-LIKE PROTEIN GBL"/>
    <property type="match status" value="1"/>
</dbReference>
<dbReference type="GO" id="GO:0031931">
    <property type="term" value="C:TORC1 complex"/>
    <property type="evidence" value="ECO:0007669"/>
    <property type="project" value="InterPro"/>
</dbReference>
<dbReference type="InterPro" id="IPR037588">
    <property type="entry name" value="MLST8"/>
</dbReference>
<dbReference type="GO" id="GO:0031932">
    <property type="term" value="C:TORC2 complex"/>
    <property type="evidence" value="ECO:0007669"/>
    <property type="project" value="InterPro"/>
</dbReference>
<feature type="transmembrane region" description="Helical" evidence="6">
    <location>
        <begin position="201"/>
        <end position="233"/>
    </location>
</feature>
<feature type="transmembrane region" description="Helical" evidence="6">
    <location>
        <begin position="27"/>
        <end position="45"/>
    </location>
</feature>
<dbReference type="SMART" id="SM00320">
    <property type="entry name" value="WD40"/>
    <property type="match status" value="6"/>
</dbReference>
<dbReference type="SUPFAM" id="SSF50978">
    <property type="entry name" value="WD40 repeat-like"/>
    <property type="match status" value="1"/>
</dbReference>
<dbReference type="InterPro" id="IPR020472">
    <property type="entry name" value="WD40_PAC1"/>
</dbReference>
<keyword evidence="8" id="KW-1185">Reference proteome</keyword>
<dbReference type="STRING" id="28573.A0A0U1LPX6"/>
<dbReference type="Proteomes" id="UP000054383">
    <property type="component" value="Unassembled WGS sequence"/>
</dbReference>
<evidence type="ECO:0000256" key="3">
    <source>
        <dbReference type="ARBA" id="ARBA00022737"/>
    </source>
</evidence>
<dbReference type="InterPro" id="IPR001680">
    <property type="entry name" value="WD40_rpt"/>
</dbReference>
<evidence type="ECO:0000256" key="4">
    <source>
        <dbReference type="PROSITE-ProRule" id="PRU00221"/>
    </source>
</evidence>
<dbReference type="Pfam" id="PF06687">
    <property type="entry name" value="SUR7"/>
    <property type="match status" value="1"/>
</dbReference>
<dbReference type="InterPro" id="IPR036322">
    <property type="entry name" value="WD40_repeat_dom_sf"/>
</dbReference>
<feature type="repeat" description="WD" evidence="4">
    <location>
        <begin position="430"/>
        <end position="471"/>
    </location>
</feature>
<dbReference type="PRINTS" id="PR00320">
    <property type="entry name" value="GPROTEINBRPT"/>
</dbReference>
<keyword evidence="6" id="KW-0472">Membrane</keyword>
<evidence type="ECO:0000313" key="8">
    <source>
        <dbReference type="Proteomes" id="UP000054383"/>
    </source>
</evidence>
<dbReference type="GO" id="GO:0032956">
    <property type="term" value="P:regulation of actin cytoskeleton organization"/>
    <property type="evidence" value="ECO:0007669"/>
    <property type="project" value="TreeGrafter"/>
</dbReference>